<dbReference type="Gene3D" id="3.30.460.10">
    <property type="entry name" value="Beta Polymerase, domain 2"/>
    <property type="match status" value="1"/>
</dbReference>
<evidence type="ECO:0000313" key="12">
    <source>
        <dbReference type="Proteomes" id="UP000274391"/>
    </source>
</evidence>
<evidence type="ECO:0000256" key="1">
    <source>
        <dbReference type="ARBA" id="ARBA00001946"/>
    </source>
</evidence>
<dbReference type="GO" id="GO:0005524">
    <property type="term" value="F:ATP binding"/>
    <property type="evidence" value="ECO:0007669"/>
    <property type="project" value="UniProtKB-KW"/>
</dbReference>
<dbReference type="AlphaFoldDB" id="A0A3P3VUL8"/>
<comment type="caution">
    <text evidence="11">The sequence shown here is derived from an EMBL/GenBank/DDBJ whole genome shotgun (WGS) entry which is preliminary data.</text>
</comment>
<protein>
    <submittedName>
        <fullName evidence="11">XRE family transcriptional regulator</fullName>
    </submittedName>
</protein>
<dbReference type="SMART" id="SM00530">
    <property type="entry name" value="HTH_XRE"/>
    <property type="match status" value="1"/>
</dbReference>
<evidence type="ECO:0000256" key="8">
    <source>
        <dbReference type="ARBA" id="ARBA00022842"/>
    </source>
</evidence>
<feature type="domain" description="HTH cro/C1-type" evidence="10">
    <location>
        <begin position="13"/>
        <end position="59"/>
    </location>
</feature>
<dbReference type="SUPFAM" id="SSF47413">
    <property type="entry name" value="lambda repressor-like DNA-binding domains"/>
    <property type="match status" value="1"/>
</dbReference>
<dbReference type="InterPro" id="IPR002934">
    <property type="entry name" value="Polymerase_NTP_transf_dom"/>
</dbReference>
<evidence type="ECO:0000313" key="11">
    <source>
        <dbReference type="EMBL" id="RRJ86505.1"/>
    </source>
</evidence>
<dbReference type="GO" id="GO:0046872">
    <property type="term" value="F:metal ion binding"/>
    <property type="evidence" value="ECO:0007669"/>
    <property type="project" value="UniProtKB-KW"/>
</dbReference>
<keyword evidence="4" id="KW-0548">Nucleotidyltransferase</keyword>
<dbReference type="PANTHER" id="PTHR33571:SF12">
    <property type="entry name" value="BSL3053 PROTEIN"/>
    <property type="match status" value="1"/>
</dbReference>
<evidence type="ECO:0000256" key="4">
    <source>
        <dbReference type="ARBA" id="ARBA00022695"/>
    </source>
</evidence>
<evidence type="ECO:0000259" key="10">
    <source>
        <dbReference type="PROSITE" id="PS50943"/>
    </source>
</evidence>
<dbReference type="InterPro" id="IPR052038">
    <property type="entry name" value="Type-VII_TA_antitoxin"/>
</dbReference>
<gene>
    <name evidence="11" type="ORF">EG850_07565</name>
</gene>
<evidence type="ECO:0000256" key="6">
    <source>
        <dbReference type="ARBA" id="ARBA00022741"/>
    </source>
</evidence>
<dbReference type="RefSeq" id="WP_124972160.1">
    <property type="nucleotide sequence ID" value="NZ_RQVS01000008.1"/>
</dbReference>
<dbReference type="Gene3D" id="1.10.260.40">
    <property type="entry name" value="lambda repressor-like DNA-binding domains"/>
    <property type="match status" value="1"/>
</dbReference>
<dbReference type="PROSITE" id="PS50943">
    <property type="entry name" value="HTH_CROC1"/>
    <property type="match status" value="1"/>
</dbReference>
<dbReference type="CDD" id="cd05403">
    <property type="entry name" value="NT_KNTase_like"/>
    <property type="match status" value="1"/>
</dbReference>
<proteinExistence type="inferred from homology"/>
<organism evidence="11 12">
    <name type="scientific">Gulosibacter macacae</name>
    <dbReference type="NCBI Taxonomy" id="2488791"/>
    <lineage>
        <taxon>Bacteria</taxon>
        <taxon>Bacillati</taxon>
        <taxon>Actinomycetota</taxon>
        <taxon>Actinomycetes</taxon>
        <taxon>Micrococcales</taxon>
        <taxon>Microbacteriaceae</taxon>
        <taxon>Gulosibacter</taxon>
    </lineage>
</organism>
<sequence>MARFDPAQAPELIRRARLDAGLTQAELARRADLRQPSLAQMESGARNVSAEMLERVLRAADYRPSLPLAAHAAEIVAAAARRGLSNIRVFGSTAQGTDGFESDIDLLVTPGHTTDLFDLALFSDDVQRLTGFRTDIVSDGGDEVFLAAIAREAVPL</sequence>
<dbReference type="PANTHER" id="PTHR33571">
    <property type="entry name" value="SSL8005 PROTEIN"/>
    <property type="match status" value="1"/>
</dbReference>
<dbReference type="GO" id="GO:0016779">
    <property type="term" value="F:nucleotidyltransferase activity"/>
    <property type="evidence" value="ECO:0007669"/>
    <property type="project" value="UniProtKB-KW"/>
</dbReference>
<dbReference type="Proteomes" id="UP000274391">
    <property type="component" value="Unassembled WGS sequence"/>
</dbReference>
<dbReference type="Pfam" id="PF01381">
    <property type="entry name" value="HTH_3"/>
    <property type="match status" value="1"/>
</dbReference>
<reference evidence="11 12" key="1">
    <citation type="submission" date="2018-11" db="EMBL/GenBank/DDBJ databases">
        <title>YIM 102482-1 draft genome.</title>
        <authorList>
            <person name="Li G."/>
            <person name="Jiang Y."/>
        </authorList>
    </citation>
    <scope>NUCLEOTIDE SEQUENCE [LARGE SCALE GENOMIC DNA]</scope>
    <source>
        <strain evidence="11 12">YIM 102482-1</strain>
    </source>
</reference>
<keyword evidence="3" id="KW-0808">Transferase</keyword>
<dbReference type="CDD" id="cd00093">
    <property type="entry name" value="HTH_XRE"/>
    <property type="match status" value="1"/>
</dbReference>
<evidence type="ECO:0000256" key="2">
    <source>
        <dbReference type="ARBA" id="ARBA00022649"/>
    </source>
</evidence>
<keyword evidence="6" id="KW-0547">Nucleotide-binding</keyword>
<dbReference type="InterPro" id="IPR010982">
    <property type="entry name" value="Lambda_DNA-bd_dom_sf"/>
</dbReference>
<keyword evidence="12" id="KW-1185">Reference proteome</keyword>
<evidence type="ECO:0000256" key="9">
    <source>
        <dbReference type="ARBA" id="ARBA00038276"/>
    </source>
</evidence>
<evidence type="ECO:0000256" key="3">
    <source>
        <dbReference type="ARBA" id="ARBA00022679"/>
    </source>
</evidence>
<keyword evidence="2" id="KW-1277">Toxin-antitoxin system</keyword>
<keyword evidence="5" id="KW-0479">Metal-binding</keyword>
<dbReference type="SUPFAM" id="SSF81301">
    <property type="entry name" value="Nucleotidyltransferase"/>
    <property type="match status" value="1"/>
</dbReference>
<keyword evidence="8" id="KW-0460">Magnesium</keyword>
<comment type="cofactor">
    <cofactor evidence="1">
        <name>Mg(2+)</name>
        <dbReference type="ChEBI" id="CHEBI:18420"/>
    </cofactor>
</comment>
<dbReference type="OrthoDB" id="9803128at2"/>
<name>A0A3P3VUL8_9MICO</name>
<evidence type="ECO:0000256" key="5">
    <source>
        <dbReference type="ARBA" id="ARBA00022723"/>
    </source>
</evidence>
<evidence type="ECO:0000256" key="7">
    <source>
        <dbReference type="ARBA" id="ARBA00022840"/>
    </source>
</evidence>
<accession>A0A3P3VUL8</accession>
<comment type="similarity">
    <text evidence="9">Belongs to the MntA antitoxin family.</text>
</comment>
<dbReference type="Pfam" id="PF01909">
    <property type="entry name" value="NTP_transf_2"/>
    <property type="match status" value="1"/>
</dbReference>
<keyword evidence="7" id="KW-0067">ATP-binding</keyword>
<dbReference type="InterPro" id="IPR043519">
    <property type="entry name" value="NT_sf"/>
</dbReference>
<dbReference type="InterPro" id="IPR001387">
    <property type="entry name" value="Cro/C1-type_HTH"/>
</dbReference>
<dbReference type="EMBL" id="RQVS01000008">
    <property type="protein sequence ID" value="RRJ86505.1"/>
    <property type="molecule type" value="Genomic_DNA"/>
</dbReference>
<dbReference type="GO" id="GO:0003677">
    <property type="term" value="F:DNA binding"/>
    <property type="evidence" value="ECO:0007669"/>
    <property type="project" value="InterPro"/>
</dbReference>